<evidence type="ECO:0000313" key="4">
    <source>
        <dbReference type="EMBL" id="PMD33282.1"/>
    </source>
</evidence>
<dbReference type="Proteomes" id="UP000235786">
    <property type="component" value="Unassembled WGS sequence"/>
</dbReference>
<accession>A0A2J6R432</accession>
<dbReference type="InterPro" id="IPR006683">
    <property type="entry name" value="Thioestr_dom"/>
</dbReference>
<gene>
    <name evidence="4" type="ORF">L207DRAFT_547964</name>
</gene>
<keyword evidence="2" id="KW-0472">Membrane</keyword>
<keyword evidence="5" id="KW-1185">Reference proteome</keyword>
<dbReference type="AlphaFoldDB" id="A0A2J6R432"/>
<dbReference type="OrthoDB" id="506431at2759"/>
<feature type="domain" description="Thioesterase" evidence="3">
    <location>
        <begin position="189"/>
        <end position="241"/>
    </location>
</feature>
<dbReference type="STRING" id="1149755.A0A2J6R432"/>
<feature type="region of interest" description="Disordered" evidence="1">
    <location>
        <begin position="1"/>
        <end position="61"/>
    </location>
</feature>
<proteinExistence type="predicted"/>
<reference evidence="4 5" key="1">
    <citation type="submission" date="2016-04" db="EMBL/GenBank/DDBJ databases">
        <title>A degradative enzymes factory behind the ericoid mycorrhizal symbiosis.</title>
        <authorList>
            <consortium name="DOE Joint Genome Institute"/>
            <person name="Martino E."/>
            <person name="Morin E."/>
            <person name="Grelet G."/>
            <person name="Kuo A."/>
            <person name="Kohler A."/>
            <person name="Daghino S."/>
            <person name="Barry K."/>
            <person name="Choi C."/>
            <person name="Cichocki N."/>
            <person name="Clum A."/>
            <person name="Copeland A."/>
            <person name="Hainaut M."/>
            <person name="Haridas S."/>
            <person name="Labutti K."/>
            <person name="Lindquist E."/>
            <person name="Lipzen A."/>
            <person name="Khouja H.-R."/>
            <person name="Murat C."/>
            <person name="Ohm R."/>
            <person name="Olson A."/>
            <person name="Spatafora J."/>
            <person name="Veneault-Fourrey C."/>
            <person name="Henrissat B."/>
            <person name="Grigoriev I."/>
            <person name="Martin F."/>
            <person name="Perotto S."/>
        </authorList>
    </citation>
    <scope>NUCLEOTIDE SEQUENCE [LARGE SCALE GENOMIC DNA]</scope>
    <source>
        <strain evidence="4 5">F</strain>
    </source>
</reference>
<feature type="compositionally biased region" description="Polar residues" evidence="1">
    <location>
        <begin position="48"/>
        <end position="61"/>
    </location>
</feature>
<feature type="transmembrane region" description="Helical" evidence="2">
    <location>
        <begin position="70"/>
        <end position="91"/>
    </location>
</feature>
<sequence length="287" mass="31676">MIRREGGWNARGSHSSLLLPRRIPQHNRQYATESTPPPTEPRPRDLRSQFSSLPPQPSVQTIPKRSLRPYIYATIFFLIGLTAGQYVRLVLAPPDLPPAGSKEDLLMVAFLQKEAEKLPIVQSLSTDPTWISYEAYSFVPEPELLHRLTTGPLGGARAIGGFQRVFWNKESGEIVTVIWFGGAIAGWPGVTHGGVTATIMDEILGRCAVRQFPAKTGVTANLELNYLKPVVTNSFYVIRAVPEKGFTERKGWVSGRLETLDGRVCVEAKGLFVVPKGLKLPSLGDNF</sequence>
<evidence type="ECO:0000256" key="2">
    <source>
        <dbReference type="SAM" id="Phobius"/>
    </source>
</evidence>
<keyword evidence="2" id="KW-0812">Transmembrane</keyword>
<evidence type="ECO:0000313" key="5">
    <source>
        <dbReference type="Proteomes" id="UP000235786"/>
    </source>
</evidence>
<dbReference type="CDD" id="cd03443">
    <property type="entry name" value="PaaI_thioesterase"/>
    <property type="match status" value="1"/>
</dbReference>
<dbReference type="InterPro" id="IPR029069">
    <property type="entry name" value="HotDog_dom_sf"/>
</dbReference>
<dbReference type="PANTHER" id="PTHR47260:SF1">
    <property type="entry name" value="UPF0644 PROTEIN PB2B4.06"/>
    <property type="match status" value="1"/>
</dbReference>
<dbReference type="Pfam" id="PF03061">
    <property type="entry name" value="4HBT"/>
    <property type="match status" value="1"/>
</dbReference>
<organism evidence="4 5">
    <name type="scientific">Hyaloscypha variabilis (strain UAMH 11265 / GT02V1 / F)</name>
    <name type="common">Meliniomyces variabilis</name>
    <dbReference type="NCBI Taxonomy" id="1149755"/>
    <lineage>
        <taxon>Eukaryota</taxon>
        <taxon>Fungi</taxon>
        <taxon>Dikarya</taxon>
        <taxon>Ascomycota</taxon>
        <taxon>Pezizomycotina</taxon>
        <taxon>Leotiomycetes</taxon>
        <taxon>Helotiales</taxon>
        <taxon>Hyaloscyphaceae</taxon>
        <taxon>Hyaloscypha</taxon>
        <taxon>Hyaloscypha variabilis</taxon>
    </lineage>
</organism>
<name>A0A2J6R432_HYAVF</name>
<dbReference type="SUPFAM" id="SSF54637">
    <property type="entry name" value="Thioesterase/thiol ester dehydrase-isomerase"/>
    <property type="match status" value="1"/>
</dbReference>
<dbReference type="PANTHER" id="PTHR47260">
    <property type="entry name" value="UPF0644 PROTEIN PB2B4.06"/>
    <property type="match status" value="1"/>
</dbReference>
<keyword evidence="2" id="KW-1133">Transmembrane helix</keyword>
<dbReference type="Gene3D" id="3.10.129.10">
    <property type="entry name" value="Hotdog Thioesterase"/>
    <property type="match status" value="1"/>
</dbReference>
<evidence type="ECO:0000256" key="1">
    <source>
        <dbReference type="SAM" id="MobiDB-lite"/>
    </source>
</evidence>
<dbReference type="EMBL" id="KZ613956">
    <property type="protein sequence ID" value="PMD33282.1"/>
    <property type="molecule type" value="Genomic_DNA"/>
</dbReference>
<dbReference type="InterPro" id="IPR052061">
    <property type="entry name" value="PTE-AB_protein"/>
</dbReference>
<protein>
    <recommendedName>
        <fullName evidence="3">Thioesterase domain-containing protein</fullName>
    </recommendedName>
</protein>
<evidence type="ECO:0000259" key="3">
    <source>
        <dbReference type="Pfam" id="PF03061"/>
    </source>
</evidence>